<feature type="transmembrane region" description="Helical" evidence="5">
    <location>
        <begin position="17"/>
        <end position="37"/>
    </location>
</feature>
<dbReference type="Pfam" id="PF01699">
    <property type="entry name" value="Na_Ca_ex"/>
    <property type="match status" value="2"/>
</dbReference>
<feature type="non-terminal residue" evidence="7">
    <location>
        <position position="237"/>
    </location>
</feature>
<feature type="domain" description="Sodium/calcium exchanger membrane region" evidence="6">
    <location>
        <begin position="2"/>
        <end position="131"/>
    </location>
</feature>
<dbReference type="EMBL" id="BARS01050700">
    <property type="protein sequence ID" value="GAG50745.1"/>
    <property type="molecule type" value="Genomic_DNA"/>
</dbReference>
<evidence type="ECO:0000256" key="2">
    <source>
        <dbReference type="ARBA" id="ARBA00022692"/>
    </source>
</evidence>
<accession>X0Y4Q6</accession>
<keyword evidence="3 5" id="KW-1133">Transmembrane helix</keyword>
<dbReference type="InterPro" id="IPR004837">
    <property type="entry name" value="NaCa_Exmemb"/>
</dbReference>
<dbReference type="AlphaFoldDB" id="X0Y4Q6"/>
<evidence type="ECO:0000259" key="6">
    <source>
        <dbReference type="Pfam" id="PF01699"/>
    </source>
</evidence>
<evidence type="ECO:0000256" key="4">
    <source>
        <dbReference type="ARBA" id="ARBA00023136"/>
    </source>
</evidence>
<reference evidence="7" key="1">
    <citation type="journal article" date="2014" name="Front. Microbiol.">
        <title>High frequency of phylogenetically diverse reductive dehalogenase-homologous genes in deep subseafloor sedimentary metagenomes.</title>
        <authorList>
            <person name="Kawai M."/>
            <person name="Futagami T."/>
            <person name="Toyoda A."/>
            <person name="Takaki Y."/>
            <person name="Nishi S."/>
            <person name="Hori S."/>
            <person name="Arai W."/>
            <person name="Tsubouchi T."/>
            <person name="Morono Y."/>
            <person name="Uchiyama I."/>
            <person name="Ito T."/>
            <person name="Fujiyama A."/>
            <person name="Inagaki F."/>
            <person name="Takami H."/>
        </authorList>
    </citation>
    <scope>NUCLEOTIDE SEQUENCE</scope>
    <source>
        <strain evidence="7">Expedition CK06-06</strain>
    </source>
</reference>
<dbReference type="GO" id="GO:0008273">
    <property type="term" value="F:calcium, potassium:sodium antiporter activity"/>
    <property type="evidence" value="ECO:0007669"/>
    <property type="project" value="TreeGrafter"/>
</dbReference>
<sequence>AVLIKSAEFFLEAAERIGVFLGIPPFIIGVTIVAAGTSLPELAASIVAVLSGSPEMVAGNVIGSNIANILLVLGVAAILNKSIRIDWDIVKVDLPLLAASAVLLYLTVMDGVFDFGEALFCIFGFLVYIGYTLSMKSTVSHEEKNGKVAEVMGIEKGISLKDPIIMILAIVGLYFGANYTVVSVVEISAMLGITTSVIAASVVAFGTSLPELTVSFTAVIKKKPEIAIANVLGSNIF</sequence>
<feature type="transmembrane region" description="Helical" evidence="5">
    <location>
        <begin position="57"/>
        <end position="80"/>
    </location>
</feature>
<dbReference type="GO" id="GO:0006874">
    <property type="term" value="P:intracellular calcium ion homeostasis"/>
    <property type="evidence" value="ECO:0007669"/>
    <property type="project" value="TreeGrafter"/>
</dbReference>
<dbReference type="InterPro" id="IPR044880">
    <property type="entry name" value="NCX_ion-bd_dom_sf"/>
</dbReference>
<dbReference type="PANTHER" id="PTHR10846:SF8">
    <property type="entry name" value="INNER MEMBRANE PROTEIN YRBG"/>
    <property type="match status" value="1"/>
</dbReference>
<organism evidence="7">
    <name type="scientific">marine sediment metagenome</name>
    <dbReference type="NCBI Taxonomy" id="412755"/>
    <lineage>
        <taxon>unclassified sequences</taxon>
        <taxon>metagenomes</taxon>
        <taxon>ecological metagenomes</taxon>
    </lineage>
</organism>
<dbReference type="PANTHER" id="PTHR10846">
    <property type="entry name" value="SODIUM/POTASSIUM/CALCIUM EXCHANGER"/>
    <property type="match status" value="1"/>
</dbReference>
<feature type="non-terminal residue" evidence="7">
    <location>
        <position position="1"/>
    </location>
</feature>
<gene>
    <name evidence="7" type="ORF">S01H1_75638</name>
</gene>
<dbReference type="Gene3D" id="1.20.1420.30">
    <property type="entry name" value="NCX, central ion-binding region"/>
    <property type="match status" value="1"/>
</dbReference>
<evidence type="ECO:0000256" key="1">
    <source>
        <dbReference type="ARBA" id="ARBA00004141"/>
    </source>
</evidence>
<comment type="caution">
    <text evidence="7">The sequence shown here is derived from an EMBL/GenBank/DDBJ whole genome shotgun (WGS) entry which is preliminary data.</text>
</comment>
<evidence type="ECO:0000256" key="5">
    <source>
        <dbReference type="SAM" id="Phobius"/>
    </source>
</evidence>
<comment type="subcellular location">
    <subcellularLocation>
        <location evidence="1">Membrane</location>
        <topology evidence="1">Multi-pass membrane protein</topology>
    </subcellularLocation>
</comment>
<keyword evidence="2 5" id="KW-0812">Transmembrane</keyword>
<feature type="domain" description="Sodium/calcium exchanger membrane region" evidence="6">
    <location>
        <begin position="164"/>
        <end position="237"/>
    </location>
</feature>
<keyword evidence="4 5" id="KW-0472">Membrane</keyword>
<feature type="transmembrane region" description="Helical" evidence="5">
    <location>
        <begin position="164"/>
        <end position="181"/>
    </location>
</feature>
<evidence type="ECO:0000256" key="3">
    <source>
        <dbReference type="ARBA" id="ARBA00022989"/>
    </source>
</evidence>
<feature type="transmembrane region" description="Helical" evidence="5">
    <location>
        <begin position="92"/>
        <end position="109"/>
    </location>
</feature>
<dbReference type="InterPro" id="IPR004481">
    <property type="entry name" value="K/Na/Ca-exchanger"/>
</dbReference>
<proteinExistence type="predicted"/>
<dbReference type="GO" id="GO:0005886">
    <property type="term" value="C:plasma membrane"/>
    <property type="evidence" value="ECO:0007669"/>
    <property type="project" value="TreeGrafter"/>
</dbReference>
<dbReference type="GO" id="GO:0005262">
    <property type="term" value="F:calcium channel activity"/>
    <property type="evidence" value="ECO:0007669"/>
    <property type="project" value="TreeGrafter"/>
</dbReference>
<name>X0Y4Q6_9ZZZZ</name>
<evidence type="ECO:0000313" key="7">
    <source>
        <dbReference type="EMBL" id="GAG50745.1"/>
    </source>
</evidence>
<protein>
    <recommendedName>
        <fullName evidence="6">Sodium/calcium exchanger membrane region domain-containing protein</fullName>
    </recommendedName>
</protein>
<feature type="transmembrane region" description="Helical" evidence="5">
    <location>
        <begin position="115"/>
        <end position="134"/>
    </location>
</feature>